<dbReference type="OrthoDB" id="590879at2759"/>
<gene>
    <name evidence="11" type="ORF">CKAN_01109000</name>
</gene>
<name>A0A3S3MTZ8_9MAGN</name>
<comment type="function">
    <text evidence="1">Involved in sporophytic self-incompatibility system (the inability of flowering plants to achieve self-fertilization).</text>
</comment>
<keyword evidence="3 8" id="KW-0812">Transmembrane</keyword>
<evidence type="ECO:0000256" key="2">
    <source>
        <dbReference type="ARBA" id="ARBA00004167"/>
    </source>
</evidence>
<evidence type="ECO:0000313" key="12">
    <source>
        <dbReference type="Proteomes" id="UP000283530"/>
    </source>
</evidence>
<dbReference type="Pfam" id="PF00954">
    <property type="entry name" value="S_locus_glycop"/>
    <property type="match status" value="1"/>
</dbReference>
<dbReference type="Pfam" id="PF01453">
    <property type="entry name" value="B_lectin"/>
    <property type="match status" value="1"/>
</dbReference>
<evidence type="ECO:0000256" key="7">
    <source>
        <dbReference type="ARBA" id="ARBA00023157"/>
    </source>
</evidence>
<organism evidence="11 12">
    <name type="scientific">Cinnamomum micranthum f. kanehirae</name>
    <dbReference type="NCBI Taxonomy" id="337451"/>
    <lineage>
        <taxon>Eukaryota</taxon>
        <taxon>Viridiplantae</taxon>
        <taxon>Streptophyta</taxon>
        <taxon>Embryophyta</taxon>
        <taxon>Tracheophyta</taxon>
        <taxon>Spermatophyta</taxon>
        <taxon>Magnoliopsida</taxon>
        <taxon>Magnoliidae</taxon>
        <taxon>Laurales</taxon>
        <taxon>Lauraceae</taxon>
        <taxon>Cinnamomum</taxon>
    </lineage>
</organism>
<dbReference type="SUPFAM" id="SSF51110">
    <property type="entry name" value="alpha-D-mannose-specific plant lectins"/>
    <property type="match status" value="1"/>
</dbReference>
<feature type="transmembrane region" description="Helical" evidence="8">
    <location>
        <begin position="423"/>
        <end position="450"/>
    </location>
</feature>
<keyword evidence="7" id="KW-1015">Disulfide bond</keyword>
<feature type="chain" id="PRO_5018526460" evidence="9">
    <location>
        <begin position="25"/>
        <end position="493"/>
    </location>
</feature>
<feature type="signal peptide" evidence="9">
    <location>
        <begin position="1"/>
        <end position="24"/>
    </location>
</feature>
<dbReference type="GO" id="GO:0016020">
    <property type="term" value="C:membrane"/>
    <property type="evidence" value="ECO:0007669"/>
    <property type="project" value="UniProtKB-SubCell"/>
</dbReference>
<dbReference type="Proteomes" id="UP000283530">
    <property type="component" value="Unassembled WGS sequence"/>
</dbReference>
<evidence type="ECO:0000259" key="10">
    <source>
        <dbReference type="SMART" id="SM00108"/>
    </source>
</evidence>
<evidence type="ECO:0000256" key="4">
    <source>
        <dbReference type="ARBA" id="ARBA00022729"/>
    </source>
</evidence>
<dbReference type="InterPro" id="IPR000858">
    <property type="entry name" value="S_locus_glycoprot_dom"/>
</dbReference>
<evidence type="ECO:0000313" key="11">
    <source>
        <dbReference type="EMBL" id="RWR82374.1"/>
    </source>
</evidence>
<dbReference type="PIRSF" id="PIRSF002686">
    <property type="entry name" value="SLG"/>
    <property type="match status" value="1"/>
</dbReference>
<dbReference type="InterPro" id="IPR035446">
    <property type="entry name" value="SLSG/EP1"/>
</dbReference>
<dbReference type="InterPro" id="IPR003609">
    <property type="entry name" value="Pan_app"/>
</dbReference>
<evidence type="ECO:0000256" key="1">
    <source>
        <dbReference type="ARBA" id="ARBA00003061"/>
    </source>
</evidence>
<dbReference type="InterPro" id="IPR001480">
    <property type="entry name" value="Bulb-type_lectin_dom"/>
</dbReference>
<dbReference type="EMBL" id="QPKB01000004">
    <property type="protein sequence ID" value="RWR82374.1"/>
    <property type="molecule type" value="Genomic_DNA"/>
</dbReference>
<dbReference type="Gene3D" id="2.90.10.30">
    <property type="match status" value="1"/>
</dbReference>
<comment type="subcellular location">
    <subcellularLocation>
        <location evidence="2">Membrane</location>
        <topology evidence="2">Single-pass membrane protein</topology>
    </subcellularLocation>
</comment>
<evidence type="ECO:0000256" key="6">
    <source>
        <dbReference type="ARBA" id="ARBA00023136"/>
    </source>
</evidence>
<keyword evidence="4 9" id="KW-0732">Signal</keyword>
<sequence>MTKPTIVSNLFLSLTLFLTTWVRSLSSTNTTTTHEILRGFSATPDPSNPSSFQPLLTDPTSTFSLGFLRVKSSELALSIIHVPSSDPVWLAQIIPNSARWSESTRLLFNGSLVLSDPHSGVFWSTGTNGGDGLRLLNNSNLQIVDSVAVTVLWQSFDFPSDTLVESQNFTSAMALRNGPYSMRVGRDFLALYADFKGDSNPLYWRHKAMEAKAQVEDGLGPVYARVDSDGFLGMYQTEAAPVDVMAFASFHRGVAGLRRLRLEPDGNLRGYFWNSTIWVTEFEAIQDWCELPSACGPYGLCSAGNGCTCLDNKTEFSGSGGCSRAESGDFCSGGEEGFWVLRRAGVELPYKELVGFEKMGSLEECEGDCMRNCSCWGVVFSNVSGFCYRIGYPVQTLVAFGDGTKVGVFKVRKRGEKEGKWEVGFGGVVGLVVVGMGVLGGLIGLGVWWWKKRMIKEGKVEFVEGVGLAPGPYRDLKESLRSESSRSLELCKR</sequence>
<proteinExistence type="predicted"/>
<comment type="caution">
    <text evidence="11">The sequence shown here is derived from an EMBL/GenBank/DDBJ whole genome shotgun (WGS) entry which is preliminary data.</text>
</comment>
<dbReference type="AlphaFoldDB" id="A0A3S3MTZ8"/>
<dbReference type="SMART" id="SM00108">
    <property type="entry name" value="B_lectin"/>
    <property type="match status" value="1"/>
</dbReference>
<dbReference type="Pfam" id="PF08276">
    <property type="entry name" value="PAN_2"/>
    <property type="match status" value="1"/>
</dbReference>
<dbReference type="PANTHER" id="PTHR47974:SF9">
    <property type="entry name" value="RECEPTOR-LIKE SERINE_THREONINE-PROTEIN KINASE"/>
    <property type="match status" value="1"/>
</dbReference>
<dbReference type="GO" id="GO:0048544">
    <property type="term" value="P:recognition of pollen"/>
    <property type="evidence" value="ECO:0007669"/>
    <property type="project" value="InterPro"/>
</dbReference>
<keyword evidence="12" id="KW-1185">Reference proteome</keyword>
<evidence type="ECO:0000256" key="9">
    <source>
        <dbReference type="SAM" id="SignalP"/>
    </source>
</evidence>
<evidence type="ECO:0000256" key="8">
    <source>
        <dbReference type="SAM" id="Phobius"/>
    </source>
</evidence>
<dbReference type="InterPro" id="IPR036426">
    <property type="entry name" value="Bulb-type_lectin_dom_sf"/>
</dbReference>
<keyword evidence="6 8" id="KW-0472">Membrane</keyword>
<feature type="domain" description="Bulb-type lectin" evidence="10">
    <location>
        <begin position="47"/>
        <end position="159"/>
    </location>
</feature>
<dbReference type="PANTHER" id="PTHR47974">
    <property type="entry name" value="OS07G0415500 PROTEIN"/>
    <property type="match status" value="1"/>
</dbReference>
<keyword evidence="5 8" id="KW-1133">Transmembrane helix</keyword>
<evidence type="ECO:0000256" key="3">
    <source>
        <dbReference type="ARBA" id="ARBA00022692"/>
    </source>
</evidence>
<reference evidence="11 12" key="1">
    <citation type="journal article" date="2019" name="Nat. Plants">
        <title>Stout camphor tree genome fills gaps in understanding of flowering plant genome evolution.</title>
        <authorList>
            <person name="Chaw S.M."/>
            <person name="Liu Y.C."/>
            <person name="Wu Y.W."/>
            <person name="Wang H.Y."/>
            <person name="Lin C.I."/>
            <person name="Wu C.S."/>
            <person name="Ke H.M."/>
            <person name="Chang L.Y."/>
            <person name="Hsu C.Y."/>
            <person name="Yang H.T."/>
            <person name="Sudianto E."/>
            <person name="Hsu M.H."/>
            <person name="Wu K.P."/>
            <person name="Wang L.N."/>
            <person name="Leebens-Mack J.H."/>
            <person name="Tsai I.J."/>
        </authorList>
    </citation>
    <scope>NUCLEOTIDE SEQUENCE [LARGE SCALE GENOMIC DNA]</scope>
    <source>
        <strain evidence="12">cv. Chaw 1501</strain>
        <tissue evidence="11">Young leaves</tissue>
    </source>
</reference>
<evidence type="ECO:0000256" key="5">
    <source>
        <dbReference type="ARBA" id="ARBA00022989"/>
    </source>
</evidence>
<protein>
    <submittedName>
        <fullName evidence="11">PAN domain-containing protein</fullName>
    </submittedName>
</protein>
<accession>A0A3S3MTZ8</accession>